<sequence>MSEHNTSPDRAVRHEAIDISDFVHAATGSRVRRVTLPDGTHWFPASDVCRRLGYTTTRKALVDHVPETYREMLQTVTGRHGLGIPPGREWRRDLQMVNLQGLVQLVNGCTKPEAMPFKQWVTEVVVAVQRDGVYELEPAAVQSPDPAAPVAYAMPQPVVDAIVRLEERNLRTDEMLAAVQRESLATQQRVADAVERIAAAVEGMAAGGRHPEPDAPAEPAAPVPAASAREVLDRWRRRLPRGSRAWPVALYLLPHLVEQGEVRMSVDFLAVKAGLTAQQTSLALTELRRHGCVEQRGFADNGSPVLVPCP</sequence>
<dbReference type="EMBL" id="JACXYU010000008">
    <property type="protein sequence ID" value="MBD3933215.1"/>
    <property type="molecule type" value="Genomic_DNA"/>
</dbReference>
<dbReference type="Pfam" id="PF02498">
    <property type="entry name" value="Bro-N"/>
    <property type="match status" value="1"/>
</dbReference>
<proteinExistence type="predicted"/>
<evidence type="ECO:0000313" key="4">
    <source>
        <dbReference type="Proteomes" id="UP000632289"/>
    </source>
</evidence>
<evidence type="ECO:0000313" key="3">
    <source>
        <dbReference type="EMBL" id="MBD3933215.1"/>
    </source>
</evidence>
<comment type="caution">
    <text evidence="3">The sequence shown here is derived from an EMBL/GenBank/DDBJ whole genome shotgun (WGS) entry which is preliminary data.</text>
</comment>
<dbReference type="Proteomes" id="UP000632289">
    <property type="component" value="Unassembled WGS sequence"/>
</dbReference>
<dbReference type="PANTHER" id="PTHR36180">
    <property type="entry name" value="DNA-BINDING PROTEIN-RELATED-RELATED"/>
    <property type="match status" value="1"/>
</dbReference>
<dbReference type="SMART" id="SM01040">
    <property type="entry name" value="Bro-N"/>
    <property type="match status" value="1"/>
</dbReference>
<reference evidence="3" key="1">
    <citation type="submission" date="2020-09" db="EMBL/GenBank/DDBJ databases">
        <title>Secondary metabolite and genome analysis of marine Streptomyces chumphonensis KK1-2T.</title>
        <authorList>
            <person name="Phongsopitanun W."/>
            <person name="Kanchanasin P."/>
            <person name="Pittayakhajonwut P."/>
            <person name="Suwanborirux K."/>
            <person name="Tanasupawat S."/>
        </authorList>
    </citation>
    <scope>NUCLEOTIDE SEQUENCE</scope>
    <source>
        <strain evidence="3">KK1-2</strain>
    </source>
</reference>
<gene>
    <name evidence="3" type="ORF">IF129_16865</name>
</gene>
<feature type="region of interest" description="Disordered" evidence="1">
    <location>
        <begin position="206"/>
        <end position="225"/>
    </location>
</feature>
<dbReference type="PROSITE" id="PS51750">
    <property type="entry name" value="BRO_N"/>
    <property type="match status" value="1"/>
</dbReference>
<name>A0A927F1D2_9ACTN</name>
<organism evidence="3 4">
    <name type="scientific">Streptomyces chumphonensis</name>
    <dbReference type="NCBI Taxonomy" id="1214925"/>
    <lineage>
        <taxon>Bacteria</taxon>
        <taxon>Bacillati</taxon>
        <taxon>Actinomycetota</taxon>
        <taxon>Actinomycetes</taxon>
        <taxon>Kitasatosporales</taxon>
        <taxon>Streptomycetaceae</taxon>
        <taxon>Streptomyces</taxon>
    </lineage>
</organism>
<evidence type="ECO:0000256" key="1">
    <source>
        <dbReference type="SAM" id="MobiDB-lite"/>
    </source>
</evidence>
<dbReference type="InterPro" id="IPR003497">
    <property type="entry name" value="BRO_N_domain"/>
</dbReference>
<dbReference type="RefSeq" id="WP_191210500.1">
    <property type="nucleotide sequence ID" value="NZ_BAABKL010000003.1"/>
</dbReference>
<dbReference type="PANTHER" id="PTHR36180:SF2">
    <property type="entry name" value="BRO FAMILY PROTEIN"/>
    <property type="match status" value="1"/>
</dbReference>
<protein>
    <submittedName>
        <fullName evidence="3">Bro-N domain-containing protein</fullName>
    </submittedName>
</protein>
<accession>A0A927F1D2</accession>
<feature type="domain" description="Bro-N" evidence="2">
    <location>
        <begin position="16"/>
        <end position="132"/>
    </location>
</feature>
<dbReference type="AlphaFoldDB" id="A0A927F1D2"/>
<evidence type="ECO:0000259" key="2">
    <source>
        <dbReference type="PROSITE" id="PS51750"/>
    </source>
</evidence>
<keyword evidence="4" id="KW-1185">Reference proteome</keyword>